<name>A0A5J4W740_9EUKA</name>
<comment type="caution">
    <text evidence="1">The sequence shown here is derived from an EMBL/GenBank/DDBJ whole genome shotgun (WGS) entry which is preliminary data.</text>
</comment>
<gene>
    <name evidence="1" type="ORF">EZS28_013971</name>
</gene>
<accession>A0A5J4W740</accession>
<evidence type="ECO:0000313" key="2">
    <source>
        <dbReference type="Proteomes" id="UP000324800"/>
    </source>
</evidence>
<protein>
    <submittedName>
        <fullName evidence="1">Uncharacterized protein</fullName>
    </submittedName>
</protein>
<proteinExistence type="predicted"/>
<organism evidence="1 2">
    <name type="scientific">Streblomastix strix</name>
    <dbReference type="NCBI Taxonomy" id="222440"/>
    <lineage>
        <taxon>Eukaryota</taxon>
        <taxon>Metamonada</taxon>
        <taxon>Preaxostyla</taxon>
        <taxon>Oxymonadida</taxon>
        <taxon>Streblomastigidae</taxon>
        <taxon>Streblomastix</taxon>
    </lineage>
</organism>
<dbReference type="Proteomes" id="UP000324800">
    <property type="component" value="Unassembled WGS sequence"/>
</dbReference>
<reference evidence="1 2" key="1">
    <citation type="submission" date="2019-03" db="EMBL/GenBank/DDBJ databases">
        <title>Single cell metagenomics reveals metabolic interactions within the superorganism composed of flagellate Streblomastix strix and complex community of Bacteroidetes bacteria on its surface.</title>
        <authorList>
            <person name="Treitli S.C."/>
            <person name="Kolisko M."/>
            <person name="Husnik F."/>
            <person name="Keeling P."/>
            <person name="Hampl V."/>
        </authorList>
    </citation>
    <scope>NUCLEOTIDE SEQUENCE [LARGE SCALE GENOMIC DNA]</scope>
    <source>
        <strain evidence="1">ST1C</strain>
    </source>
</reference>
<evidence type="ECO:0000313" key="1">
    <source>
        <dbReference type="EMBL" id="KAA6390502.1"/>
    </source>
</evidence>
<dbReference type="EMBL" id="SNRW01003197">
    <property type="protein sequence ID" value="KAA6390502.1"/>
    <property type="molecule type" value="Genomic_DNA"/>
</dbReference>
<sequence length="284" mass="32562">MTIENYFEQSIFNNTSSANKNSNNFRCFTSGMGRDSELQQSNINSMKQIAITEFPEIVQLQRIETCRLFSNAFRKYLLSGGGLHEQDTIRQLGGRSNHQQKKGSAYTITNTEINLQTYKSDELCSRNSLSKGRVKFHGRSLQKIGECRRLSIEGGDYLNGLSHTESQFYIQRICNQPKRAPAQIHFSIGRKFSSGDQRIETSMGQGSIFSHPPIEIIGKCLCKIQVENTTAILVVPDWEQWCTPVVHHMPQKSVLLVLQIKYLFKENRLLRIKINFREEISLHI</sequence>
<dbReference type="AlphaFoldDB" id="A0A5J4W740"/>